<sequence length="63" mass="7164">MIVLYALLKAEKSSNPVRKDLTKGRKNLRDMKTDLNMQKNNDSRAEQGSSTARTRSVQQRLTA</sequence>
<name>W4PED9_9BACE</name>
<organism evidence="2 3">
    <name type="scientific">Bacteroides pyogenes DSM 20611 = JCM 6294</name>
    <dbReference type="NCBI Taxonomy" id="1121100"/>
    <lineage>
        <taxon>Bacteria</taxon>
        <taxon>Pseudomonadati</taxon>
        <taxon>Bacteroidota</taxon>
        <taxon>Bacteroidia</taxon>
        <taxon>Bacteroidales</taxon>
        <taxon>Bacteroidaceae</taxon>
        <taxon>Bacteroides</taxon>
    </lineage>
</organism>
<gene>
    <name evidence="2" type="ORF">JCM6294_1047</name>
</gene>
<feature type="region of interest" description="Disordered" evidence="1">
    <location>
        <begin position="17"/>
        <end position="63"/>
    </location>
</feature>
<protein>
    <submittedName>
        <fullName evidence="2">Uncharacterized protein</fullName>
    </submittedName>
</protein>
<dbReference type="AlphaFoldDB" id="W4PED9"/>
<accession>W4PED9</accession>
<dbReference type="EMBL" id="BAIR01000005">
    <property type="protein sequence ID" value="GAE18181.1"/>
    <property type="molecule type" value="Genomic_DNA"/>
</dbReference>
<evidence type="ECO:0000313" key="3">
    <source>
        <dbReference type="Proteomes" id="UP000018842"/>
    </source>
</evidence>
<feature type="compositionally biased region" description="Polar residues" evidence="1">
    <location>
        <begin position="35"/>
        <end position="63"/>
    </location>
</feature>
<proteinExistence type="predicted"/>
<evidence type="ECO:0000256" key="1">
    <source>
        <dbReference type="SAM" id="MobiDB-lite"/>
    </source>
</evidence>
<feature type="compositionally biased region" description="Basic and acidic residues" evidence="1">
    <location>
        <begin position="17"/>
        <end position="33"/>
    </location>
</feature>
<comment type="caution">
    <text evidence="2">The sequence shown here is derived from an EMBL/GenBank/DDBJ whole genome shotgun (WGS) entry which is preliminary data.</text>
</comment>
<dbReference type="Proteomes" id="UP000018842">
    <property type="component" value="Unassembled WGS sequence"/>
</dbReference>
<evidence type="ECO:0000313" key="2">
    <source>
        <dbReference type="EMBL" id="GAE18181.1"/>
    </source>
</evidence>
<reference evidence="3" key="1">
    <citation type="journal article" date="2014" name="Genome">
        <title>Draft Genome Sequences of Three Strains of Bacteroides pyogenes Isolated from a Cat and Swine.</title>
        <authorList>
            <person name="Sakamoto M."/>
            <person name="Oshima K."/>
            <person name="Suda W."/>
            <person name="Kitamura K."/>
            <person name="Iida T."/>
            <person name="Hattori M."/>
            <person name="Ohkuma M."/>
        </authorList>
    </citation>
    <scope>NUCLEOTIDE SEQUENCE [LARGE SCALE GENOMIC DNA]</scope>
    <source>
        <strain evidence="3">JCM 6294</strain>
    </source>
</reference>